<keyword evidence="2" id="KW-1185">Reference proteome</keyword>
<dbReference type="EMBL" id="BMAV01007641">
    <property type="protein sequence ID" value="GFY50693.1"/>
    <property type="molecule type" value="Genomic_DNA"/>
</dbReference>
<dbReference type="Proteomes" id="UP000886998">
    <property type="component" value="Unassembled WGS sequence"/>
</dbReference>
<comment type="caution">
    <text evidence="1">The sequence shown here is derived from an EMBL/GenBank/DDBJ whole genome shotgun (WGS) entry which is preliminary data.</text>
</comment>
<dbReference type="AlphaFoldDB" id="A0A8X6XBK1"/>
<name>A0A8X6XBK1_9ARAC</name>
<protein>
    <submittedName>
        <fullName evidence="1">Uncharacterized protein</fullName>
    </submittedName>
</protein>
<accession>A0A8X6XBK1</accession>
<gene>
    <name evidence="1" type="ORF">TNIN_62871</name>
</gene>
<reference evidence="1" key="1">
    <citation type="submission" date="2020-08" db="EMBL/GenBank/DDBJ databases">
        <title>Multicomponent nature underlies the extraordinary mechanical properties of spider dragline silk.</title>
        <authorList>
            <person name="Kono N."/>
            <person name="Nakamura H."/>
            <person name="Mori M."/>
            <person name="Yoshida Y."/>
            <person name="Ohtoshi R."/>
            <person name="Malay A.D."/>
            <person name="Moran D.A.P."/>
            <person name="Tomita M."/>
            <person name="Numata K."/>
            <person name="Arakawa K."/>
        </authorList>
    </citation>
    <scope>NUCLEOTIDE SEQUENCE</scope>
</reference>
<proteinExistence type="predicted"/>
<evidence type="ECO:0000313" key="1">
    <source>
        <dbReference type="EMBL" id="GFY50693.1"/>
    </source>
</evidence>
<organism evidence="1 2">
    <name type="scientific">Trichonephila inaurata madagascariensis</name>
    <dbReference type="NCBI Taxonomy" id="2747483"/>
    <lineage>
        <taxon>Eukaryota</taxon>
        <taxon>Metazoa</taxon>
        <taxon>Ecdysozoa</taxon>
        <taxon>Arthropoda</taxon>
        <taxon>Chelicerata</taxon>
        <taxon>Arachnida</taxon>
        <taxon>Araneae</taxon>
        <taxon>Araneomorphae</taxon>
        <taxon>Entelegynae</taxon>
        <taxon>Araneoidea</taxon>
        <taxon>Nephilidae</taxon>
        <taxon>Trichonephila</taxon>
        <taxon>Trichonephila inaurata</taxon>
    </lineage>
</organism>
<sequence>MKPNYRFHKCFIIAGSKPSEEKRGLNRVFLVAPLAPQAPQHKTRMQWCLKTAHLSSTPSAGRETAILE</sequence>
<evidence type="ECO:0000313" key="2">
    <source>
        <dbReference type="Proteomes" id="UP000886998"/>
    </source>
</evidence>